<accession>A0A1Y6C276</accession>
<dbReference type="EMBL" id="FWZT01000012">
    <property type="protein sequence ID" value="SMF41562.1"/>
    <property type="molecule type" value="Genomic_DNA"/>
</dbReference>
<name>A0A1Y6C276_9BACT</name>
<dbReference type="Proteomes" id="UP000192907">
    <property type="component" value="Unassembled WGS sequence"/>
</dbReference>
<reference evidence="2" key="1">
    <citation type="submission" date="2017-04" db="EMBL/GenBank/DDBJ databases">
        <authorList>
            <person name="Varghese N."/>
            <person name="Submissions S."/>
        </authorList>
    </citation>
    <scope>NUCLEOTIDE SEQUENCE [LARGE SCALE GENOMIC DNA]</scope>
    <source>
        <strain evidence="2">RKEM611</strain>
    </source>
</reference>
<evidence type="ECO:0000313" key="1">
    <source>
        <dbReference type="EMBL" id="SMF41562.1"/>
    </source>
</evidence>
<protein>
    <submittedName>
        <fullName evidence="1">Uncharacterized protein</fullName>
    </submittedName>
</protein>
<evidence type="ECO:0000313" key="2">
    <source>
        <dbReference type="Proteomes" id="UP000192907"/>
    </source>
</evidence>
<dbReference type="AlphaFoldDB" id="A0A1Y6C276"/>
<keyword evidence="2" id="KW-1185">Reference proteome</keyword>
<gene>
    <name evidence="1" type="ORF">SAMN06296036_112174</name>
</gene>
<sequence>MKDAYENIRSSYPTFKSLKVHVFPLNRLTDSLEPDWP</sequence>
<proteinExistence type="predicted"/>
<organism evidence="1 2">
    <name type="scientific">Pseudobacteriovorax antillogorgiicola</name>
    <dbReference type="NCBI Taxonomy" id="1513793"/>
    <lineage>
        <taxon>Bacteria</taxon>
        <taxon>Pseudomonadati</taxon>
        <taxon>Bdellovibrionota</taxon>
        <taxon>Oligoflexia</taxon>
        <taxon>Oligoflexales</taxon>
        <taxon>Pseudobacteriovoracaceae</taxon>
        <taxon>Pseudobacteriovorax</taxon>
    </lineage>
</organism>